<dbReference type="PANTHER" id="PTHR47829:SF1">
    <property type="entry name" value="HAD FAMILY PHOSPHATASE"/>
    <property type="match status" value="1"/>
</dbReference>
<organism evidence="2">
    <name type="scientific">Thermohahella caldifontis</name>
    <dbReference type="NCBI Taxonomy" id="3142973"/>
    <lineage>
        <taxon>Bacteria</taxon>
        <taxon>Pseudomonadati</taxon>
        <taxon>Pseudomonadota</taxon>
        <taxon>Gammaproteobacteria</taxon>
        <taxon>Oceanospirillales</taxon>
        <taxon>Hahellaceae</taxon>
        <taxon>Thermohahella</taxon>
    </lineage>
</organism>
<dbReference type="Pfam" id="PF01636">
    <property type="entry name" value="APH"/>
    <property type="match status" value="1"/>
</dbReference>
<dbReference type="KEGG" id="tcd:AAIA72_12345"/>
<gene>
    <name evidence="2" type="ORF">AAIA72_12345</name>
</gene>
<dbReference type="Gene3D" id="3.30.200.20">
    <property type="entry name" value="Phosphorylase Kinase, domain 1"/>
    <property type="match status" value="1"/>
</dbReference>
<dbReference type="EMBL" id="CP154858">
    <property type="protein sequence ID" value="XDT71593.1"/>
    <property type="molecule type" value="Genomic_DNA"/>
</dbReference>
<evidence type="ECO:0000259" key="1">
    <source>
        <dbReference type="Pfam" id="PF01636"/>
    </source>
</evidence>
<proteinExistence type="predicted"/>
<dbReference type="PANTHER" id="PTHR47829">
    <property type="entry name" value="HYDROLASE, PUTATIVE (AFU_ORTHOLOGUE AFUA_1G12880)-RELATED"/>
    <property type="match status" value="1"/>
</dbReference>
<name>A0AB39UU73_9GAMM</name>
<reference evidence="2" key="1">
    <citation type="submission" date="2024-05" db="EMBL/GenBank/DDBJ databases">
        <title>Genome sequencing of novel strain.</title>
        <authorList>
            <person name="Ganbat D."/>
            <person name="Ganbat S."/>
            <person name="Lee S.-J."/>
        </authorList>
    </citation>
    <scope>NUCLEOTIDE SEQUENCE</scope>
    <source>
        <strain evidence="2">SMD15-11</strain>
    </source>
</reference>
<sequence>MTLIDPTIPVREGEALDEARLLAHLTRLHPELQGPMEVSQFPGGASNLTYLLRFPDRELVLRRPPFGHKAKSAHDMKREATVIRALQGVFPWVPKLYDFCEDPGVLGADFYVMERIRGIILRGNEPEDLGFTPPDRTALCHALIDRLVALHQVPWQETELKTLCREGDYVERQINGWCDRYVKARTEDAPAYSRVMDWLKANRPPQVARVLVHNDYRFDNVVLNPDNPMDIIGVLDWEMATIGDPLMDLGNALAYWVEADDPAPFQMMRRQPTHLPGMLTREQVWQTYLERAGLPDTLFAFYQVYGLFRLVVIIQQIYYRYFHGQTRDKRFAGFIHMVKFLEGYLEDLIDKSGQ</sequence>
<dbReference type="InterPro" id="IPR011009">
    <property type="entry name" value="Kinase-like_dom_sf"/>
</dbReference>
<dbReference type="RefSeq" id="WP_369600620.1">
    <property type="nucleotide sequence ID" value="NZ_CP154858.1"/>
</dbReference>
<protein>
    <submittedName>
        <fullName evidence="2">Phosphotransferase family protein</fullName>
    </submittedName>
</protein>
<dbReference type="InterPro" id="IPR041726">
    <property type="entry name" value="ACAD10_11_N"/>
</dbReference>
<dbReference type="Gene3D" id="3.90.1200.10">
    <property type="match status" value="1"/>
</dbReference>
<dbReference type="CDD" id="cd05154">
    <property type="entry name" value="ACAD10_11_N-like"/>
    <property type="match status" value="1"/>
</dbReference>
<dbReference type="AlphaFoldDB" id="A0AB39UU73"/>
<evidence type="ECO:0000313" key="2">
    <source>
        <dbReference type="EMBL" id="XDT71593.1"/>
    </source>
</evidence>
<accession>A0AB39UU73</accession>
<dbReference type="SUPFAM" id="SSF56112">
    <property type="entry name" value="Protein kinase-like (PK-like)"/>
    <property type="match status" value="1"/>
</dbReference>
<dbReference type="InterPro" id="IPR002575">
    <property type="entry name" value="Aminoglycoside_PTrfase"/>
</dbReference>
<feature type="domain" description="Aminoglycoside phosphotransferase" evidence="1">
    <location>
        <begin position="38"/>
        <end position="271"/>
    </location>
</feature>
<dbReference type="InterPro" id="IPR052898">
    <property type="entry name" value="ACAD10-like"/>
</dbReference>